<evidence type="ECO:0000313" key="2">
    <source>
        <dbReference type="EMBL" id="CAG9620576.1"/>
    </source>
</evidence>
<proteinExistence type="predicted"/>
<comment type="caution">
    <text evidence="2">The sequence shown here is derived from an EMBL/GenBank/DDBJ whole genome shotgun (WGS) entry which is preliminary data.</text>
</comment>
<protein>
    <submittedName>
        <fullName evidence="2">Uncharacterized protein</fullName>
    </submittedName>
</protein>
<sequence>MRAQHEKKRYVASISPYTTSILHYRKPFVVAWWGAAFPGFGHFMLSKYLTAFILISWEVIINNLAHLNEAIFLSMLGKFDEAISVLDQRWIIIYVCMYVFSIWDSYRLTIEMNKHCTLAYHEGLPAMVKNTSSTEINVIDKKNPLLALLWSLLTPGLGNLYVTRVISVIFVLTWWLVITYEANVFPAIHLTMVGKFEEATNILVPQWLLFIPSIYCFAAYDSYVSAVEINNFVDRYLGRELKNKYQDRHFKMPI</sequence>
<dbReference type="Proteomes" id="UP000789833">
    <property type="component" value="Unassembled WGS sequence"/>
</dbReference>
<feature type="transmembrane region" description="Helical" evidence="1">
    <location>
        <begin position="168"/>
        <end position="190"/>
    </location>
</feature>
<evidence type="ECO:0000313" key="3">
    <source>
        <dbReference type="Proteomes" id="UP000789833"/>
    </source>
</evidence>
<accession>A0ABN8A844</accession>
<keyword evidence="1" id="KW-1133">Transmembrane helix</keyword>
<reference evidence="2 3" key="1">
    <citation type="submission" date="2021-10" db="EMBL/GenBank/DDBJ databases">
        <authorList>
            <person name="Criscuolo A."/>
        </authorList>
    </citation>
    <scope>NUCLEOTIDE SEQUENCE [LARGE SCALE GENOMIC DNA]</scope>
    <source>
        <strain evidence="3">CIP 111883</strain>
    </source>
</reference>
<dbReference type="EMBL" id="CAKJTJ010000005">
    <property type="protein sequence ID" value="CAG9620576.1"/>
    <property type="molecule type" value="Genomic_DNA"/>
</dbReference>
<keyword evidence="1" id="KW-0472">Membrane</keyword>
<evidence type="ECO:0000256" key="1">
    <source>
        <dbReference type="SAM" id="Phobius"/>
    </source>
</evidence>
<keyword evidence="3" id="KW-1185">Reference proteome</keyword>
<feature type="transmembrane region" description="Helical" evidence="1">
    <location>
        <begin position="88"/>
        <end position="106"/>
    </location>
</feature>
<name>A0ABN8A844_9BACI</name>
<gene>
    <name evidence="2" type="ORF">BACCIP111883_01345</name>
</gene>
<organism evidence="2 3">
    <name type="scientific">Sutcliffiella rhizosphaerae</name>
    <dbReference type="NCBI Taxonomy" id="2880967"/>
    <lineage>
        <taxon>Bacteria</taxon>
        <taxon>Bacillati</taxon>
        <taxon>Bacillota</taxon>
        <taxon>Bacilli</taxon>
        <taxon>Bacillales</taxon>
        <taxon>Bacillaceae</taxon>
        <taxon>Sutcliffiella</taxon>
    </lineage>
</organism>
<keyword evidence="1" id="KW-0812">Transmembrane</keyword>
<feature type="transmembrane region" description="Helical" evidence="1">
    <location>
        <begin position="202"/>
        <end position="220"/>
    </location>
</feature>